<comment type="caution">
    <text evidence="2">The sequence shown here is derived from an EMBL/GenBank/DDBJ whole genome shotgun (WGS) entry which is preliminary data.</text>
</comment>
<feature type="domain" description="DUF676" evidence="1">
    <location>
        <begin position="79"/>
        <end position="309"/>
    </location>
</feature>
<accession>A0A5N5J768</accession>
<dbReference type="InterPro" id="IPR044294">
    <property type="entry name" value="Lipase-like"/>
</dbReference>
<reference evidence="3" key="1">
    <citation type="journal article" date="2019" name="Gigascience">
        <title>De novo genome assembly of the endangered Acer yangbiense, a plant species with extremely small populations endemic to Yunnan Province, China.</title>
        <authorList>
            <person name="Yang J."/>
            <person name="Wariss H.M."/>
            <person name="Tao L."/>
            <person name="Zhang R."/>
            <person name="Yun Q."/>
            <person name="Hollingsworth P."/>
            <person name="Dao Z."/>
            <person name="Luo G."/>
            <person name="Guo H."/>
            <person name="Ma Y."/>
            <person name="Sun W."/>
        </authorList>
    </citation>
    <scope>NUCLEOTIDE SEQUENCE [LARGE SCALE GENOMIC DNA]</scope>
    <source>
        <strain evidence="3">cv. br00</strain>
    </source>
</reference>
<dbReference type="Pfam" id="PF05057">
    <property type="entry name" value="DUF676"/>
    <property type="match status" value="1"/>
</dbReference>
<keyword evidence="3" id="KW-1185">Reference proteome</keyword>
<dbReference type="Proteomes" id="UP000326939">
    <property type="component" value="Chromosome 18"/>
</dbReference>
<dbReference type="EMBL" id="VDCV01000018">
    <property type="protein sequence ID" value="KAB5514416.1"/>
    <property type="molecule type" value="Genomic_DNA"/>
</dbReference>
<evidence type="ECO:0000259" key="1">
    <source>
        <dbReference type="Pfam" id="PF05057"/>
    </source>
</evidence>
<proteinExistence type="predicted"/>
<sequence>MIAAVSPPKHTVVFIHATTPFSFPLHLGADPGKMIWIRKRMNFFRCFNKRTGSKELKVKVDSGGEDFMDAGAAKARVSPQHLVIMVNGIIGSSADWRYAAEQFVKKLPDKIIVHRSECNHSKLTFDGVDLMGDRLAEEVLAVVRHRPEVRKISFVAHSLGGLVARYAIARLYENLPKSALSSLPANSLNEEHTNSLHCLEQPCEDRIAGLEPVNFITFATPHLGSRGNKQLPFLCGLPFLERRASQTAHLIVGRTGKHLFLTDNDNEIPLLLQMVNDSDELRFISALRAFKRRVVYANANYDHIVGWRTSSIRRQNELPKSNLIVTDNNYPHIVYVERERMDHNSDKTTLVGEQTTDLEEEMIKGLAQVPWERVDVSFHKSKQRYIAHNTIQASSIADCYILIVNSSIVKSYWLNSDGADVVFHMIDNFLL</sequence>
<dbReference type="InterPro" id="IPR007751">
    <property type="entry name" value="DUF676_lipase-like"/>
</dbReference>
<evidence type="ECO:0000313" key="2">
    <source>
        <dbReference type="EMBL" id="KAB5514416.1"/>
    </source>
</evidence>
<name>A0A5N5J768_9ROSI</name>
<dbReference type="AlphaFoldDB" id="A0A5N5J768"/>
<dbReference type="FunFam" id="3.40.50.1820:FF:000216">
    <property type="entry name" value="Alpha/beta-Hydrolases superfamily protein"/>
    <property type="match status" value="1"/>
</dbReference>
<gene>
    <name evidence="2" type="ORF">DKX38_028322</name>
</gene>
<protein>
    <recommendedName>
        <fullName evidence="1">DUF676 domain-containing protein</fullName>
    </recommendedName>
</protein>
<dbReference type="Gene3D" id="3.40.50.1820">
    <property type="entry name" value="alpha/beta hydrolase"/>
    <property type="match status" value="1"/>
</dbReference>
<organism evidence="2 3">
    <name type="scientific">Salix brachista</name>
    <dbReference type="NCBI Taxonomy" id="2182728"/>
    <lineage>
        <taxon>Eukaryota</taxon>
        <taxon>Viridiplantae</taxon>
        <taxon>Streptophyta</taxon>
        <taxon>Embryophyta</taxon>
        <taxon>Tracheophyta</taxon>
        <taxon>Spermatophyta</taxon>
        <taxon>Magnoliopsida</taxon>
        <taxon>eudicotyledons</taxon>
        <taxon>Gunneridae</taxon>
        <taxon>Pentapetalae</taxon>
        <taxon>rosids</taxon>
        <taxon>fabids</taxon>
        <taxon>Malpighiales</taxon>
        <taxon>Salicaceae</taxon>
        <taxon>Saliceae</taxon>
        <taxon>Salix</taxon>
    </lineage>
</organism>
<dbReference type="PANTHER" id="PTHR12482">
    <property type="entry name" value="LIPASE ROG1-RELATED-RELATED"/>
    <property type="match status" value="1"/>
</dbReference>
<dbReference type="SUPFAM" id="SSF53474">
    <property type="entry name" value="alpha/beta-Hydrolases"/>
    <property type="match status" value="1"/>
</dbReference>
<dbReference type="InterPro" id="IPR029058">
    <property type="entry name" value="AB_hydrolase_fold"/>
</dbReference>
<evidence type="ECO:0000313" key="3">
    <source>
        <dbReference type="Proteomes" id="UP000326939"/>
    </source>
</evidence>
<dbReference type="PANTHER" id="PTHR12482:SF4">
    <property type="entry name" value="ALPHA_BETA-HYDROLASES SUPERFAMILY PROTEIN"/>
    <property type="match status" value="1"/>
</dbReference>